<dbReference type="Proteomes" id="UP001056500">
    <property type="component" value="Chromosome"/>
</dbReference>
<proteinExistence type="predicted"/>
<organism evidence="1 2">
    <name type="scientific">Brevibacillus ruminantium</name>
    <dbReference type="NCBI Taxonomy" id="2950604"/>
    <lineage>
        <taxon>Bacteria</taxon>
        <taxon>Bacillati</taxon>
        <taxon>Bacillota</taxon>
        <taxon>Bacilli</taxon>
        <taxon>Bacillales</taxon>
        <taxon>Paenibacillaceae</taxon>
        <taxon>Brevibacillus</taxon>
    </lineage>
</organism>
<keyword evidence="2" id="KW-1185">Reference proteome</keyword>
<dbReference type="EMBL" id="CP098755">
    <property type="protein sequence ID" value="USG63976.1"/>
    <property type="molecule type" value="Genomic_DNA"/>
</dbReference>
<evidence type="ECO:0000313" key="1">
    <source>
        <dbReference type="EMBL" id="USG63976.1"/>
    </source>
</evidence>
<name>A0ABY4WAV1_9BACL</name>
<dbReference type="RefSeq" id="WP_251871062.1">
    <property type="nucleotide sequence ID" value="NZ_CP098755.1"/>
</dbReference>
<sequence>MRTDKVREKFWNNWNHKTRCFNNLMDKLDSLQQTDLAEEVKDLNNAWNELLSSYLEVERAGITM</sequence>
<gene>
    <name evidence="1" type="ORF">NDK47_17660</name>
</gene>
<evidence type="ECO:0000313" key="2">
    <source>
        <dbReference type="Proteomes" id="UP001056500"/>
    </source>
</evidence>
<reference evidence="1" key="1">
    <citation type="submission" date="2022-06" db="EMBL/GenBank/DDBJ databases">
        <title>Genome sequencing of Brevibacillus sp. BB3-R1.</title>
        <authorList>
            <person name="Heo J."/>
            <person name="Lee D."/>
            <person name="Won M."/>
            <person name="Han B.-H."/>
            <person name="Hong S.-B."/>
            <person name="Kwon S.-W."/>
        </authorList>
    </citation>
    <scope>NUCLEOTIDE SEQUENCE</scope>
    <source>
        <strain evidence="1">BB3-R1</strain>
    </source>
</reference>
<accession>A0ABY4WAV1</accession>
<protein>
    <submittedName>
        <fullName evidence="1">Pre-mRNA-splicing factor SPF27 family protein</fullName>
    </submittedName>
</protein>